<dbReference type="Proteomes" id="UP001642464">
    <property type="component" value="Unassembled WGS sequence"/>
</dbReference>
<comment type="caution">
    <text evidence="1">The sequence shown here is derived from an EMBL/GenBank/DDBJ whole genome shotgun (WGS) entry which is preliminary data.</text>
</comment>
<evidence type="ECO:0000313" key="1">
    <source>
        <dbReference type="EMBL" id="CAK8990989.1"/>
    </source>
</evidence>
<accession>A0ABP0HLA0</accession>
<proteinExistence type="predicted"/>
<gene>
    <name evidence="1" type="ORF">SCF082_LOCUS2457</name>
</gene>
<name>A0ABP0HLA0_9DINO</name>
<sequence>MESADEKFITWKFLTRASKPLHGQDCVQSARTHKARFQFFHSAVEKDPDGFEEFIQHLRKREDRRSTNKAVEECGGSMGRQCTGHAERCVIRAVQTTAVSL</sequence>
<evidence type="ECO:0000313" key="2">
    <source>
        <dbReference type="Proteomes" id="UP001642464"/>
    </source>
</evidence>
<reference evidence="1 2" key="1">
    <citation type="submission" date="2024-02" db="EMBL/GenBank/DDBJ databases">
        <authorList>
            <person name="Chen Y."/>
            <person name="Shah S."/>
            <person name="Dougan E. K."/>
            <person name="Thang M."/>
            <person name="Chan C."/>
        </authorList>
    </citation>
    <scope>NUCLEOTIDE SEQUENCE [LARGE SCALE GENOMIC DNA]</scope>
</reference>
<protein>
    <submittedName>
        <fullName evidence="1">Uncharacterized protein</fullName>
    </submittedName>
</protein>
<organism evidence="1 2">
    <name type="scientific">Durusdinium trenchii</name>
    <dbReference type="NCBI Taxonomy" id="1381693"/>
    <lineage>
        <taxon>Eukaryota</taxon>
        <taxon>Sar</taxon>
        <taxon>Alveolata</taxon>
        <taxon>Dinophyceae</taxon>
        <taxon>Suessiales</taxon>
        <taxon>Symbiodiniaceae</taxon>
        <taxon>Durusdinium</taxon>
    </lineage>
</organism>
<dbReference type="EMBL" id="CAXAMM010001210">
    <property type="protein sequence ID" value="CAK8990989.1"/>
    <property type="molecule type" value="Genomic_DNA"/>
</dbReference>
<keyword evidence="2" id="KW-1185">Reference proteome</keyword>